<feature type="domain" description="Abortive phage infection protein C-terminal" evidence="2">
    <location>
        <begin position="244"/>
        <end position="569"/>
    </location>
</feature>
<evidence type="ECO:0000259" key="2">
    <source>
        <dbReference type="Pfam" id="PF10592"/>
    </source>
</evidence>
<dbReference type="KEGG" id="hhy:Halhy_2567"/>
<keyword evidence="1" id="KW-0175">Coiled coil</keyword>
<dbReference type="HOGENOM" id="CLU_019647_0_0_10"/>
<evidence type="ECO:0000313" key="5">
    <source>
        <dbReference type="Proteomes" id="UP000008461"/>
    </source>
</evidence>
<dbReference type="EMBL" id="CP002691">
    <property type="protein sequence ID" value="AEE50439.1"/>
    <property type="molecule type" value="Genomic_DNA"/>
</dbReference>
<dbReference type="STRING" id="760192.Halhy_2567"/>
<reference evidence="4 5" key="1">
    <citation type="journal article" date="2011" name="Stand. Genomic Sci.">
        <title>Complete genome sequence of Haliscomenobacter hydrossis type strain (O).</title>
        <authorList>
            <consortium name="US DOE Joint Genome Institute (JGI-PGF)"/>
            <person name="Daligault H."/>
            <person name="Lapidus A."/>
            <person name="Zeytun A."/>
            <person name="Nolan M."/>
            <person name="Lucas S."/>
            <person name="Del Rio T.G."/>
            <person name="Tice H."/>
            <person name="Cheng J.F."/>
            <person name="Tapia R."/>
            <person name="Han C."/>
            <person name="Goodwin L."/>
            <person name="Pitluck S."/>
            <person name="Liolios K."/>
            <person name="Pagani I."/>
            <person name="Ivanova N."/>
            <person name="Huntemann M."/>
            <person name="Mavromatis K."/>
            <person name="Mikhailova N."/>
            <person name="Pati A."/>
            <person name="Chen A."/>
            <person name="Palaniappan K."/>
            <person name="Land M."/>
            <person name="Hauser L."/>
            <person name="Brambilla E.M."/>
            <person name="Rohde M."/>
            <person name="Verbarg S."/>
            <person name="Goker M."/>
            <person name="Bristow J."/>
            <person name="Eisen J.A."/>
            <person name="Markowitz V."/>
            <person name="Hugenholtz P."/>
            <person name="Kyrpides N.C."/>
            <person name="Klenk H.P."/>
            <person name="Woyke T."/>
        </authorList>
    </citation>
    <scope>NUCLEOTIDE SEQUENCE [LARGE SCALE GENOMIC DNA]</scope>
    <source>
        <strain evidence="5">ATCC 27775 / DSM 1100 / LMG 10767 / O</strain>
    </source>
</reference>
<sequence>MGNKELSQFYIDLQEEINAILISEEEGTNPEQVFTELALSFLSEAGETENYRVCFDEKISKRGVEHKINGYSLYENYETLDLFVTLYNGGGSTIQSTTKGEAEKAIERAVKFFRNAVYKDYVNEIEESSEIFDLAHTLANIPEVKEYLTRVNIFLITNGEVKADLKISETIAGYPVYFRIIDINYLFNLSDKSRVPIEINFEQLGHKVPCIANEIENSHYQSWLAIIPGIALVDMYEQYGSRLLEQNVRSFLQFTGKINKGIRNTILTEQHMFMAFNNGIAATAEEVTIIDLPNNQGKAFGQVKDFQIVNGGQTTASIYHTWKKDKVDISNVFVPVKLTIVKDRSNFSKIVGRIAEYANTQNKVSTADLSSNRENLVLLEKLSRTTWAPPISGENNQTRWFFERSRGQYKNERIRSGITPSKRKQFDKQNPRSQMFTKESLAKYINSYMEVYFGKKLVIGPHIVVRGGQKNYAQFLNYNFSIKPDNIWFEDAIAKAILFSTGEKIYGVKPNAIGDMRYITVPYSLAWLGFKLDYRLDLFKIWKQQSLSGALKSKLYEIMSKIENHIKSKAPGSLYGEWAKKEECWNAIKNEDFNIDLEDLNLDLENKSSEKRKKLEEDDTQKAVIEASIGRLKSIHIKTWKKVEDWGRETQNLSHYECNIVSTLSSKIRDNRNITDIERNQGEAILNIVVNLNPELFFDMDDFFNEDHNRSTKEEVEITLDLINIIVQWDKKNKRLDAYKYQFMVDILEGRKPLTDRNKFLARQNLRTAEKYGFRWKDAKE</sequence>
<accession>F4KYN3</accession>
<feature type="domain" description="Abortive infection phage resistance protein N-terminal" evidence="3">
    <location>
        <begin position="34"/>
        <end position="188"/>
    </location>
</feature>
<dbReference type="Pfam" id="PF22879">
    <property type="entry name" value="AIPR_N"/>
    <property type="match status" value="1"/>
</dbReference>
<gene>
    <name evidence="4" type="ordered locus">Halhy_2567</name>
</gene>
<proteinExistence type="predicted"/>
<dbReference type="InterPro" id="IPR018891">
    <property type="entry name" value="AIPR_C"/>
</dbReference>
<dbReference type="AlphaFoldDB" id="F4KYN3"/>
<dbReference type="RefSeq" id="WP_013764988.1">
    <property type="nucleotide sequence ID" value="NC_015510.1"/>
</dbReference>
<organism evidence="4 5">
    <name type="scientific">Haliscomenobacter hydrossis (strain ATCC 27775 / DSM 1100 / LMG 10767 / O)</name>
    <dbReference type="NCBI Taxonomy" id="760192"/>
    <lineage>
        <taxon>Bacteria</taxon>
        <taxon>Pseudomonadati</taxon>
        <taxon>Bacteroidota</taxon>
        <taxon>Saprospiria</taxon>
        <taxon>Saprospirales</taxon>
        <taxon>Haliscomenobacteraceae</taxon>
        <taxon>Haliscomenobacter</taxon>
    </lineage>
</organism>
<evidence type="ECO:0000256" key="1">
    <source>
        <dbReference type="SAM" id="Coils"/>
    </source>
</evidence>
<dbReference type="Pfam" id="PF10592">
    <property type="entry name" value="AIPR"/>
    <property type="match status" value="1"/>
</dbReference>
<evidence type="ECO:0000259" key="3">
    <source>
        <dbReference type="Pfam" id="PF22879"/>
    </source>
</evidence>
<protein>
    <submittedName>
        <fullName evidence="4">Abortive phage infection protein</fullName>
    </submittedName>
</protein>
<dbReference type="OrthoDB" id="9806213at2"/>
<reference key="2">
    <citation type="submission" date="2011-04" db="EMBL/GenBank/DDBJ databases">
        <title>Complete sequence of chromosome of Haliscomenobacter hydrossis DSM 1100.</title>
        <authorList>
            <consortium name="US DOE Joint Genome Institute (JGI-PGF)"/>
            <person name="Lucas S."/>
            <person name="Han J."/>
            <person name="Lapidus A."/>
            <person name="Bruce D."/>
            <person name="Goodwin L."/>
            <person name="Pitluck S."/>
            <person name="Peters L."/>
            <person name="Kyrpides N."/>
            <person name="Mavromatis K."/>
            <person name="Ivanova N."/>
            <person name="Ovchinnikova G."/>
            <person name="Pagani I."/>
            <person name="Daligault H."/>
            <person name="Detter J.C."/>
            <person name="Han C."/>
            <person name="Land M."/>
            <person name="Hauser L."/>
            <person name="Markowitz V."/>
            <person name="Cheng J.-F."/>
            <person name="Hugenholtz P."/>
            <person name="Woyke T."/>
            <person name="Wu D."/>
            <person name="Verbarg S."/>
            <person name="Frueling A."/>
            <person name="Brambilla E."/>
            <person name="Klenk H.-P."/>
            <person name="Eisen J.A."/>
        </authorList>
    </citation>
    <scope>NUCLEOTIDE SEQUENCE</scope>
    <source>
        <strain>DSM 1100</strain>
    </source>
</reference>
<dbReference type="eggNOG" id="ENOG502Z7VT">
    <property type="taxonomic scope" value="Bacteria"/>
</dbReference>
<dbReference type="Proteomes" id="UP000008461">
    <property type="component" value="Chromosome"/>
</dbReference>
<feature type="coiled-coil region" evidence="1">
    <location>
        <begin position="590"/>
        <end position="617"/>
    </location>
</feature>
<dbReference type="InterPro" id="IPR055101">
    <property type="entry name" value="AIPR_N"/>
</dbReference>
<evidence type="ECO:0000313" key="4">
    <source>
        <dbReference type="EMBL" id="AEE50439.1"/>
    </source>
</evidence>
<keyword evidence="5" id="KW-1185">Reference proteome</keyword>
<name>F4KYN3_HALH1</name>